<organism evidence="1 2">
    <name type="scientific">Halosimplex carlsbadense 2-9-1</name>
    <dbReference type="NCBI Taxonomy" id="797114"/>
    <lineage>
        <taxon>Archaea</taxon>
        <taxon>Methanobacteriati</taxon>
        <taxon>Methanobacteriota</taxon>
        <taxon>Stenosarchaea group</taxon>
        <taxon>Halobacteria</taxon>
        <taxon>Halobacteriales</taxon>
        <taxon>Haloarculaceae</taxon>
        <taxon>Halosimplex</taxon>
    </lineage>
</organism>
<name>M0CTH3_9EURY</name>
<proteinExistence type="predicted"/>
<protein>
    <submittedName>
        <fullName evidence="1">Uncharacterized protein</fullName>
    </submittedName>
</protein>
<sequence length="154" mass="17007">MATANPPTYDALVYGDVVGEDVDLVPHEAIQSRFRAQRYGHGELTLLHYQEPDGDERYALTKEMGPNRIVVDVGPDVCVEPVHDEPDGMADDVHDAVIDEPVVTPLITPTVEEGDPHVWLVDLNIKAVDKITEYDPGAVNDGACGRYQYLLNVR</sequence>
<dbReference type="EMBL" id="AOIU01000020">
    <property type="protein sequence ID" value="ELZ26535.1"/>
    <property type="molecule type" value="Genomic_DNA"/>
</dbReference>
<dbReference type="AlphaFoldDB" id="M0CTH3"/>
<accession>M0CTH3</accession>
<reference evidence="1 2" key="1">
    <citation type="journal article" date="2014" name="PLoS Genet.">
        <title>Phylogenetically driven sequencing of extremely halophilic archaea reveals strategies for static and dynamic osmo-response.</title>
        <authorList>
            <person name="Becker E.A."/>
            <person name="Seitzer P.M."/>
            <person name="Tritt A."/>
            <person name="Larsen D."/>
            <person name="Krusor M."/>
            <person name="Yao A.I."/>
            <person name="Wu D."/>
            <person name="Madern D."/>
            <person name="Eisen J.A."/>
            <person name="Darling A.E."/>
            <person name="Facciotti M.T."/>
        </authorList>
    </citation>
    <scope>NUCLEOTIDE SEQUENCE [LARGE SCALE GENOMIC DNA]</scope>
    <source>
        <strain evidence="1 2">2-9-1</strain>
    </source>
</reference>
<gene>
    <name evidence="1" type="ORF">C475_08917</name>
</gene>
<dbReference type="Proteomes" id="UP000011626">
    <property type="component" value="Unassembled WGS sequence"/>
</dbReference>
<evidence type="ECO:0000313" key="2">
    <source>
        <dbReference type="Proteomes" id="UP000011626"/>
    </source>
</evidence>
<keyword evidence="2" id="KW-1185">Reference proteome</keyword>
<dbReference type="RefSeq" id="WP_006883458.1">
    <property type="nucleotide sequence ID" value="NZ_AOIU01000020.1"/>
</dbReference>
<dbReference type="STRING" id="797114.C475_08917"/>
<evidence type="ECO:0000313" key="1">
    <source>
        <dbReference type="EMBL" id="ELZ26535.1"/>
    </source>
</evidence>
<comment type="caution">
    <text evidence="1">The sequence shown here is derived from an EMBL/GenBank/DDBJ whole genome shotgun (WGS) entry which is preliminary data.</text>
</comment>